<dbReference type="InterPro" id="IPR028082">
    <property type="entry name" value="Peripla_BP_I"/>
</dbReference>
<evidence type="ECO:0000256" key="2">
    <source>
        <dbReference type="ARBA" id="ARBA00022729"/>
    </source>
</evidence>
<dbReference type="Gene3D" id="3.40.50.2300">
    <property type="match status" value="2"/>
</dbReference>
<evidence type="ECO:0000259" key="3">
    <source>
        <dbReference type="Pfam" id="PF13458"/>
    </source>
</evidence>
<evidence type="ECO:0000313" key="4">
    <source>
        <dbReference type="EMBL" id="MFD0853582.1"/>
    </source>
</evidence>
<evidence type="ECO:0000313" key="5">
    <source>
        <dbReference type="Proteomes" id="UP001597083"/>
    </source>
</evidence>
<accession>A0ABW3CIH8</accession>
<dbReference type="Proteomes" id="UP001597083">
    <property type="component" value="Unassembled WGS sequence"/>
</dbReference>
<sequence>TAAPDATAGDKGRDGVVMGPGVTDSAIRLATLSDMSGVFATAGVSLAHAQKVYFDKVNADGGICGRKIELDIKDTGYDVQRTVTQYAQVRNEVLGMPAIIGGPMNVALFDKLKADQSLAVPISWASSLLKSPHMMLTGPASEYWVINSVEYLLEEDLVPAKAKIGVVHMEGESGDAVLAGAKAAAQLTGVTLVPQQVKATATDMAGVVTSFKNAGVDGIILNSTPTMTASVAGSAESAGLSVP</sequence>
<proteinExistence type="inferred from homology"/>
<feature type="domain" description="Leucine-binding protein" evidence="3">
    <location>
        <begin position="27"/>
        <end position="241"/>
    </location>
</feature>
<keyword evidence="2" id="KW-0732">Signal</keyword>
<keyword evidence="5" id="KW-1185">Reference proteome</keyword>
<dbReference type="Pfam" id="PF13458">
    <property type="entry name" value="Peripla_BP_6"/>
    <property type="match status" value="1"/>
</dbReference>
<protein>
    <submittedName>
        <fullName evidence="4">ABC transporter substrate-binding protein</fullName>
    </submittedName>
</protein>
<comment type="similarity">
    <text evidence="1">Belongs to the leucine-binding protein family.</text>
</comment>
<dbReference type="SUPFAM" id="SSF53822">
    <property type="entry name" value="Periplasmic binding protein-like I"/>
    <property type="match status" value="1"/>
</dbReference>
<name>A0ABW3CIH8_9ACTN</name>
<feature type="non-terminal residue" evidence="4">
    <location>
        <position position="243"/>
    </location>
</feature>
<feature type="non-terminal residue" evidence="4">
    <location>
        <position position="1"/>
    </location>
</feature>
<gene>
    <name evidence="4" type="ORF">ACFQ07_15200</name>
</gene>
<dbReference type="PANTHER" id="PTHR47235">
    <property type="entry name" value="BLR6548 PROTEIN"/>
    <property type="match status" value="1"/>
</dbReference>
<dbReference type="EMBL" id="JBHTIR010002288">
    <property type="protein sequence ID" value="MFD0853582.1"/>
    <property type="molecule type" value="Genomic_DNA"/>
</dbReference>
<organism evidence="4 5">
    <name type="scientific">Actinomadura adrarensis</name>
    <dbReference type="NCBI Taxonomy" id="1819600"/>
    <lineage>
        <taxon>Bacteria</taxon>
        <taxon>Bacillati</taxon>
        <taxon>Actinomycetota</taxon>
        <taxon>Actinomycetes</taxon>
        <taxon>Streptosporangiales</taxon>
        <taxon>Thermomonosporaceae</taxon>
        <taxon>Actinomadura</taxon>
    </lineage>
</organism>
<comment type="caution">
    <text evidence="4">The sequence shown here is derived from an EMBL/GenBank/DDBJ whole genome shotgun (WGS) entry which is preliminary data.</text>
</comment>
<dbReference type="InterPro" id="IPR028081">
    <property type="entry name" value="Leu-bd"/>
</dbReference>
<dbReference type="PANTHER" id="PTHR47235:SF1">
    <property type="entry name" value="BLR6548 PROTEIN"/>
    <property type="match status" value="1"/>
</dbReference>
<reference evidence="5" key="1">
    <citation type="journal article" date="2019" name="Int. J. Syst. Evol. Microbiol.">
        <title>The Global Catalogue of Microorganisms (GCM) 10K type strain sequencing project: providing services to taxonomists for standard genome sequencing and annotation.</title>
        <authorList>
            <consortium name="The Broad Institute Genomics Platform"/>
            <consortium name="The Broad Institute Genome Sequencing Center for Infectious Disease"/>
            <person name="Wu L."/>
            <person name="Ma J."/>
        </authorList>
    </citation>
    <scope>NUCLEOTIDE SEQUENCE [LARGE SCALE GENOMIC DNA]</scope>
    <source>
        <strain evidence="5">JCM 31696</strain>
    </source>
</reference>
<evidence type="ECO:0000256" key="1">
    <source>
        <dbReference type="ARBA" id="ARBA00010062"/>
    </source>
</evidence>